<name>A0AAD6K000_9ROSI</name>
<dbReference type="GO" id="GO:0003677">
    <property type="term" value="F:DNA binding"/>
    <property type="evidence" value="ECO:0007669"/>
    <property type="project" value="TreeGrafter"/>
</dbReference>
<feature type="region of interest" description="Disordered" evidence="1">
    <location>
        <begin position="266"/>
        <end position="286"/>
    </location>
</feature>
<gene>
    <name evidence="3" type="ORF">OIU84_006724</name>
</gene>
<dbReference type="InterPro" id="IPR001005">
    <property type="entry name" value="SANT/Myb"/>
</dbReference>
<dbReference type="Gene3D" id="1.20.58.1880">
    <property type="match status" value="1"/>
</dbReference>
<keyword evidence="4" id="KW-1185">Reference proteome</keyword>
<dbReference type="EMBL" id="JAPFFJ010000013">
    <property type="protein sequence ID" value="KAJ6413973.1"/>
    <property type="molecule type" value="Genomic_DNA"/>
</dbReference>
<dbReference type="InterPro" id="IPR010561">
    <property type="entry name" value="LIN-9/ALY1"/>
</dbReference>
<dbReference type="PANTHER" id="PTHR21689">
    <property type="entry name" value="LIN-9"/>
    <property type="match status" value="1"/>
</dbReference>
<dbReference type="GO" id="GO:0017053">
    <property type="term" value="C:transcription repressor complex"/>
    <property type="evidence" value="ECO:0007669"/>
    <property type="project" value="InterPro"/>
</dbReference>
<feature type="region of interest" description="Disordered" evidence="1">
    <location>
        <begin position="368"/>
        <end position="405"/>
    </location>
</feature>
<dbReference type="GO" id="GO:0051726">
    <property type="term" value="P:regulation of cell cycle"/>
    <property type="evidence" value="ECO:0007669"/>
    <property type="project" value="TreeGrafter"/>
</dbReference>
<sequence>MTQDDMLGLALVGDSKNFLTSLPKPMLDEISIKGLEIEIYTPGNKIWATIYYDRTIKIFRLEKIAWAEVFVKSDFKVGDKIACWSLYHADLGPNGILALLIEKVHIDIDNEGSGQQARAENVGDGNPSLYDLCPDIDYSEPIDRSSMAPTRKKSVNKRFLNEASPEKEVKSSGKSKQQANGKKKLSDKLGPQWKKAELERFYKAYRDNGKNWKKVAAEVRNRSVEMVEALYNMNRAYLSLPEGTASVVGLIAMMIDHYSVLEASDSERESNEIPGVPRKLQKRKRPKVLLSASKEDPLHSSMVGSTDGCLSLLERGFGRPLHAVGKRTPRFPVSYLRKKEDGENYVSPKKKRRKSEINANEHSAVLALTEALQRVDSPQRSQTPRRRTENMKSSPVQSWDRMSESSPANLRDAFINENWSESGIGCKKFYGNKIRVEKNGNSQSDDGGEACSGTEEEQKFSTLKGKVEIEMPNAKIDETSHWGQRKRSKKSFSDGALLGI</sequence>
<organism evidence="3 4">
    <name type="scientific">Salix udensis</name>
    <dbReference type="NCBI Taxonomy" id="889485"/>
    <lineage>
        <taxon>Eukaryota</taxon>
        <taxon>Viridiplantae</taxon>
        <taxon>Streptophyta</taxon>
        <taxon>Embryophyta</taxon>
        <taxon>Tracheophyta</taxon>
        <taxon>Spermatophyta</taxon>
        <taxon>Magnoliopsida</taxon>
        <taxon>eudicotyledons</taxon>
        <taxon>Gunneridae</taxon>
        <taxon>Pentapetalae</taxon>
        <taxon>rosids</taxon>
        <taxon>fabids</taxon>
        <taxon>Malpighiales</taxon>
        <taxon>Salicaceae</taxon>
        <taxon>Saliceae</taxon>
        <taxon>Salix</taxon>
    </lineage>
</organism>
<dbReference type="PROSITE" id="PS51293">
    <property type="entry name" value="SANT"/>
    <property type="match status" value="1"/>
</dbReference>
<protein>
    <recommendedName>
        <fullName evidence="2">SANT domain-containing protein</fullName>
    </recommendedName>
</protein>
<dbReference type="PANTHER" id="PTHR21689:SF5">
    <property type="entry name" value="PROTEIN ALWAYS EARLY 1-RELATED"/>
    <property type="match status" value="1"/>
</dbReference>
<dbReference type="Pfam" id="PF00249">
    <property type="entry name" value="Myb_DNA-binding"/>
    <property type="match status" value="1"/>
</dbReference>
<dbReference type="Proteomes" id="UP001162972">
    <property type="component" value="Chromosome 5"/>
</dbReference>
<evidence type="ECO:0000256" key="1">
    <source>
        <dbReference type="SAM" id="MobiDB-lite"/>
    </source>
</evidence>
<feature type="region of interest" description="Disordered" evidence="1">
    <location>
        <begin position="141"/>
        <end position="189"/>
    </location>
</feature>
<dbReference type="GO" id="GO:0005654">
    <property type="term" value="C:nucleoplasm"/>
    <property type="evidence" value="ECO:0007669"/>
    <property type="project" value="TreeGrafter"/>
</dbReference>
<dbReference type="SMART" id="SM00717">
    <property type="entry name" value="SANT"/>
    <property type="match status" value="1"/>
</dbReference>
<evidence type="ECO:0000313" key="3">
    <source>
        <dbReference type="EMBL" id="KAJ6413973.1"/>
    </source>
</evidence>
<dbReference type="AlphaFoldDB" id="A0AAD6K000"/>
<accession>A0AAD6K000</accession>
<dbReference type="SUPFAM" id="SSF46689">
    <property type="entry name" value="Homeodomain-like"/>
    <property type="match status" value="1"/>
</dbReference>
<reference evidence="3 4" key="1">
    <citation type="journal article" date="2023" name="Int. J. Mol. Sci.">
        <title>De Novo Assembly and Annotation of 11 Diverse Shrub Willow (Salix) Genomes Reveals Novel Gene Organization in Sex-Linked Regions.</title>
        <authorList>
            <person name="Hyden B."/>
            <person name="Feng K."/>
            <person name="Yates T.B."/>
            <person name="Jawdy S."/>
            <person name="Cereghino C."/>
            <person name="Smart L.B."/>
            <person name="Muchero W."/>
        </authorList>
    </citation>
    <scope>NUCLEOTIDE SEQUENCE [LARGE SCALE GENOMIC DNA]</scope>
    <source>
        <tissue evidence="3">Shoot tip</tissue>
    </source>
</reference>
<feature type="compositionally biased region" description="Basic and acidic residues" evidence="1">
    <location>
        <begin position="465"/>
        <end position="480"/>
    </location>
</feature>
<dbReference type="CDD" id="cd00167">
    <property type="entry name" value="SANT"/>
    <property type="match status" value="1"/>
</dbReference>
<dbReference type="GO" id="GO:0006357">
    <property type="term" value="P:regulation of transcription by RNA polymerase II"/>
    <property type="evidence" value="ECO:0007669"/>
    <property type="project" value="TreeGrafter"/>
</dbReference>
<dbReference type="GO" id="GO:0006351">
    <property type="term" value="P:DNA-templated transcription"/>
    <property type="evidence" value="ECO:0007669"/>
    <property type="project" value="InterPro"/>
</dbReference>
<dbReference type="InterPro" id="IPR009057">
    <property type="entry name" value="Homeodomain-like_sf"/>
</dbReference>
<feature type="domain" description="SANT" evidence="2">
    <location>
        <begin position="188"/>
        <end position="225"/>
    </location>
</feature>
<comment type="caution">
    <text evidence="3">The sequence shown here is derived from an EMBL/GenBank/DDBJ whole genome shotgun (WGS) entry which is preliminary data.</text>
</comment>
<dbReference type="InterPro" id="IPR017884">
    <property type="entry name" value="SANT_dom"/>
</dbReference>
<proteinExistence type="predicted"/>
<evidence type="ECO:0000313" key="4">
    <source>
        <dbReference type="Proteomes" id="UP001162972"/>
    </source>
</evidence>
<feature type="region of interest" description="Disordered" evidence="1">
    <location>
        <begin position="437"/>
        <end position="500"/>
    </location>
</feature>
<evidence type="ECO:0000259" key="2">
    <source>
        <dbReference type="PROSITE" id="PS51293"/>
    </source>
</evidence>